<keyword evidence="12" id="KW-1185">Reference proteome</keyword>
<reference evidence="11" key="2">
    <citation type="submission" date="2020-09" db="EMBL/GenBank/DDBJ databases">
        <authorList>
            <person name="Sun Q."/>
            <person name="Zhou Y."/>
        </authorList>
    </citation>
    <scope>NUCLEOTIDE SEQUENCE</scope>
    <source>
        <strain evidence="11">CGMCC 1.6333</strain>
    </source>
</reference>
<dbReference type="RefSeq" id="WP_188618821.1">
    <property type="nucleotide sequence ID" value="NZ_BMLG01000016.1"/>
</dbReference>
<dbReference type="InterPro" id="IPR043429">
    <property type="entry name" value="ArtM/GltK/GlnP/TcyL/YhdX-like"/>
</dbReference>
<evidence type="ECO:0000256" key="2">
    <source>
        <dbReference type="ARBA" id="ARBA00009306"/>
    </source>
</evidence>
<evidence type="ECO:0000256" key="8">
    <source>
        <dbReference type="ARBA" id="ARBA00023136"/>
    </source>
</evidence>
<evidence type="ECO:0000256" key="3">
    <source>
        <dbReference type="ARBA" id="ARBA00022448"/>
    </source>
</evidence>
<comment type="similarity">
    <text evidence="2 9">Belongs to the binding-protein-dependent transport system permease family.</text>
</comment>
<feature type="transmembrane region" description="Helical" evidence="9">
    <location>
        <begin position="36"/>
        <end position="58"/>
    </location>
</feature>
<sequence>MFPLNNMVLFSITGDLQGWELFVNSLLPMFLGAIKYTIPLTLISFTLGLVLALLTAIMRLSKSPILRVPAVIYVSAIRGTPLLVQLFIIFYGLPSLNITIDPFPSAIIAFSLNVGAYASEIIRASILSISKGQWEAGYTIGMTQNTVLKRIIIPQAARVSVPPLSNTFISLVKDTSLASLILVTELFRRAQEIAAVTYDFMLIYIEAAVLYWIICFLLSLVQQALEKHLERYTAT</sequence>
<name>A0A917TTS2_9BACI</name>
<keyword evidence="3 9" id="KW-0813">Transport</keyword>
<feature type="domain" description="ABC transmembrane type-1" evidence="10">
    <location>
        <begin position="34"/>
        <end position="222"/>
    </location>
</feature>
<proteinExistence type="inferred from homology"/>
<protein>
    <submittedName>
        <fullName evidence="11">Cysteine ABC transporter permease</fullName>
    </submittedName>
</protein>
<keyword evidence="6" id="KW-0029">Amino-acid transport</keyword>
<dbReference type="Proteomes" id="UP000618460">
    <property type="component" value="Unassembled WGS sequence"/>
</dbReference>
<dbReference type="Gene3D" id="1.10.3720.10">
    <property type="entry name" value="MetI-like"/>
    <property type="match status" value="1"/>
</dbReference>
<evidence type="ECO:0000256" key="7">
    <source>
        <dbReference type="ARBA" id="ARBA00022989"/>
    </source>
</evidence>
<feature type="transmembrane region" description="Helical" evidence="9">
    <location>
        <begin position="201"/>
        <end position="221"/>
    </location>
</feature>
<dbReference type="CDD" id="cd06261">
    <property type="entry name" value="TM_PBP2"/>
    <property type="match status" value="1"/>
</dbReference>
<dbReference type="InterPro" id="IPR000515">
    <property type="entry name" value="MetI-like"/>
</dbReference>
<feature type="transmembrane region" description="Helical" evidence="9">
    <location>
        <begin position="70"/>
        <end position="93"/>
    </location>
</feature>
<evidence type="ECO:0000256" key="4">
    <source>
        <dbReference type="ARBA" id="ARBA00022475"/>
    </source>
</evidence>
<dbReference type="GO" id="GO:0043190">
    <property type="term" value="C:ATP-binding cassette (ABC) transporter complex"/>
    <property type="evidence" value="ECO:0007669"/>
    <property type="project" value="InterPro"/>
</dbReference>
<keyword evidence="4" id="KW-1003">Cell membrane</keyword>
<dbReference type="GO" id="GO:0015184">
    <property type="term" value="F:L-cystine transmembrane transporter activity"/>
    <property type="evidence" value="ECO:0007669"/>
    <property type="project" value="TreeGrafter"/>
</dbReference>
<dbReference type="PANTHER" id="PTHR30614">
    <property type="entry name" value="MEMBRANE COMPONENT OF AMINO ACID ABC TRANSPORTER"/>
    <property type="match status" value="1"/>
</dbReference>
<comment type="caution">
    <text evidence="11">The sequence shown here is derived from an EMBL/GenBank/DDBJ whole genome shotgun (WGS) entry which is preliminary data.</text>
</comment>
<keyword evidence="7 9" id="KW-1133">Transmembrane helix</keyword>
<dbReference type="InterPro" id="IPR010065">
    <property type="entry name" value="AA_ABC_transptr_permease_3TM"/>
</dbReference>
<evidence type="ECO:0000256" key="1">
    <source>
        <dbReference type="ARBA" id="ARBA00004651"/>
    </source>
</evidence>
<dbReference type="EMBL" id="BMLG01000016">
    <property type="protein sequence ID" value="GGM37819.1"/>
    <property type="molecule type" value="Genomic_DNA"/>
</dbReference>
<keyword evidence="5 9" id="KW-0812">Transmembrane</keyword>
<comment type="subcellular location">
    <subcellularLocation>
        <location evidence="1 9">Cell membrane</location>
        <topology evidence="1 9">Multi-pass membrane protein</topology>
    </subcellularLocation>
</comment>
<gene>
    <name evidence="11" type="ORF">GCM10011351_25040</name>
</gene>
<evidence type="ECO:0000256" key="5">
    <source>
        <dbReference type="ARBA" id="ARBA00022692"/>
    </source>
</evidence>
<keyword evidence="8 9" id="KW-0472">Membrane</keyword>
<evidence type="ECO:0000259" key="10">
    <source>
        <dbReference type="PROSITE" id="PS50928"/>
    </source>
</evidence>
<evidence type="ECO:0000256" key="6">
    <source>
        <dbReference type="ARBA" id="ARBA00022970"/>
    </source>
</evidence>
<evidence type="ECO:0000313" key="12">
    <source>
        <dbReference type="Proteomes" id="UP000618460"/>
    </source>
</evidence>
<dbReference type="AlphaFoldDB" id="A0A917TTS2"/>
<dbReference type="InterPro" id="IPR035906">
    <property type="entry name" value="MetI-like_sf"/>
</dbReference>
<dbReference type="FunFam" id="1.10.3720.10:FF:000009">
    <property type="entry name" value="Amino acid ABC transporter permease"/>
    <property type="match status" value="1"/>
</dbReference>
<evidence type="ECO:0000313" key="11">
    <source>
        <dbReference type="EMBL" id="GGM37819.1"/>
    </source>
</evidence>
<accession>A0A917TTS2</accession>
<reference evidence="11" key="1">
    <citation type="journal article" date="2014" name="Int. J. Syst. Evol. Microbiol.">
        <title>Complete genome sequence of Corynebacterium casei LMG S-19264T (=DSM 44701T), isolated from a smear-ripened cheese.</title>
        <authorList>
            <consortium name="US DOE Joint Genome Institute (JGI-PGF)"/>
            <person name="Walter F."/>
            <person name="Albersmeier A."/>
            <person name="Kalinowski J."/>
            <person name="Ruckert C."/>
        </authorList>
    </citation>
    <scope>NUCLEOTIDE SEQUENCE</scope>
    <source>
        <strain evidence="11">CGMCC 1.6333</strain>
    </source>
</reference>
<dbReference type="Pfam" id="PF00528">
    <property type="entry name" value="BPD_transp_1"/>
    <property type="match status" value="1"/>
</dbReference>
<dbReference type="NCBIfam" id="TIGR01726">
    <property type="entry name" value="HEQRo_perm_3TM"/>
    <property type="match status" value="1"/>
</dbReference>
<dbReference type="SUPFAM" id="SSF161098">
    <property type="entry name" value="MetI-like"/>
    <property type="match status" value="1"/>
</dbReference>
<evidence type="ECO:0000256" key="9">
    <source>
        <dbReference type="RuleBase" id="RU363032"/>
    </source>
</evidence>
<dbReference type="PANTHER" id="PTHR30614:SF0">
    <property type="entry name" value="L-CYSTINE TRANSPORT SYSTEM PERMEASE PROTEIN TCYL"/>
    <property type="match status" value="1"/>
</dbReference>
<organism evidence="11 12">
    <name type="scientific">Paraliobacillus quinghaiensis</name>
    <dbReference type="NCBI Taxonomy" id="470815"/>
    <lineage>
        <taxon>Bacteria</taxon>
        <taxon>Bacillati</taxon>
        <taxon>Bacillota</taxon>
        <taxon>Bacilli</taxon>
        <taxon>Bacillales</taxon>
        <taxon>Bacillaceae</taxon>
        <taxon>Paraliobacillus</taxon>
    </lineage>
</organism>
<dbReference type="PROSITE" id="PS50928">
    <property type="entry name" value="ABC_TM1"/>
    <property type="match status" value="1"/>
</dbReference>